<reference evidence="2" key="1">
    <citation type="submission" date="2017-02" db="EMBL/GenBank/DDBJ databases">
        <authorList>
            <person name="Varghese N."/>
            <person name="Submissions S."/>
        </authorList>
    </citation>
    <scope>NUCLEOTIDE SEQUENCE [LARGE SCALE GENOMIC DNA]</scope>
    <source>
        <strain evidence="2">ATCC 49788</strain>
    </source>
</reference>
<accession>A0A1T4W5X8</accession>
<dbReference type="RefSeq" id="WP_078921582.1">
    <property type="nucleotide sequence ID" value="NZ_FUYB01000003.1"/>
</dbReference>
<dbReference type="STRING" id="92487.SAMN02745130_01106"/>
<dbReference type="Pfam" id="PF04299">
    <property type="entry name" value="FMN_bind_2"/>
    <property type="match status" value="1"/>
</dbReference>
<dbReference type="SUPFAM" id="SSF50475">
    <property type="entry name" value="FMN-binding split barrel"/>
    <property type="match status" value="1"/>
</dbReference>
<dbReference type="PANTHER" id="PTHR35802:SF1">
    <property type="entry name" value="PROTEASE SYNTHASE AND SPORULATION PROTEIN PAI 2"/>
    <property type="match status" value="1"/>
</dbReference>
<dbReference type="Gene3D" id="2.30.110.10">
    <property type="entry name" value="Electron Transport, Fmn-binding Protein, Chain A"/>
    <property type="match status" value="1"/>
</dbReference>
<dbReference type="PIRSF" id="PIRSF010372">
    <property type="entry name" value="PaiB"/>
    <property type="match status" value="1"/>
</dbReference>
<dbReference type="Proteomes" id="UP000190460">
    <property type="component" value="Unassembled WGS sequence"/>
</dbReference>
<protein>
    <submittedName>
        <fullName evidence="1">Negative transcriptional regulator, PaiB family</fullName>
    </submittedName>
</protein>
<name>A0A1T4W5X8_9GAMM</name>
<evidence type="ECO:0000313" key="1">
    <source>
        <dbReference type="EMBL" id="SKA72539.1"/>
    </source>
</evidence>
<dbReference type="PANTHER" id="PTHR35802">
    <property type="entry name" value="PROTEASE SYNTHASE AND SPORULATION PROTEIN PAI 2"/>
    <property type="match status" value="1"/>
</dbReference>
<sequence>MYVPKHFEQSDPQVLQNLIRSSPLASLVTLGAQGLNANPIPLYFEANGGLGLLQGHVARANPIWRDFDTQLEALVIFHGNDAYISPNWYPSKTEHGKEVPTWNYSVLNVYGHLRVQDDPLWLREFLEKLTQQQELGLAKPWQMSDAPDDYLQTMLKAIVGIELEITRWEGKWKLSQNKPSREYQGVIEGLNQTQNAKAIDLATVMKNLRTAH</sequence>
<dbReference type="AlphaFoldDB" id="A0A1T4W5X8"/>
<keyword evidence="2" id="KW-1185">Reference proteome</keyword>
<dbReference type="InterPro" id="IPR007396">
    <property type="entry name" value="TR_PAI2-type"/>
</dbReference>
<dbReference type="EMBL" id="FUYB01000003">
    <property type="protein sequence ID" value="SKA72539.1"/>
    <property type="molecule type" value="Genomic_DNA"/>
</dbReference>
<organism evidence="1 2">
    <name type="scientific">Thiothrix eikelboomii</name>
    <dbReference type="NCBI Taxonomy" id="92487"/>
    <lineage>
        <taxon>Bacteria</taxon>
        <taxon>Pseudomonadati</taxon>
        <taxon>Pseudomonadota</taxon>
        <taxon>Gammaproteobacteria</taxon>
        <taxon>Thiotrichales</taxon>
        <taxon>Thiotrichaceae</taxon>
        <taxon>Thiothrix</taxon>
    </lineage>
</organism>
<evidence type="ECO:0000313" key="2">
    <source>
        <dbReference type="Proteomes" id="UP000190460"/>
    </source>
</evidence>
<dbReference type="OrthoDB" id="9794948at2"/>
<dbReference type="InterPro" id="IPR012349">
    <property type="entry name" value="Split_barrel_FMN-bd"/>
</dbReference>
<proteinExistence type="predicted"/>
<gene>
    <name evidence="1" type="ORF">SAMN02745130_01106</name>
</gene>